<sequence length="63" mass="7364">MRGDQETAMGVMLAKLDKRSKLEKEVSEVSEHDVKIYKLKKKLDRTLTMVNILKLLMRLDMTI</sequence>
<proteinExistence type="predicted"/>
<dbReference type="EMBL" id="CP021920">
    <property type="protein sequence ID" value="ASB90062.1"/>
    <property type="molecule type" value="Genomic_DNA"/>
</dbReference>
<accession>A0ABN5AIT4</accession>
<reference evidence="1 2" key="1">
    <citation type="submission" date="2017-06" db="EMBL/GenBank/DDBJ databases">
        <title>Genome sequence of Bacillus sonorensis strain SRCM101395.</title>
        <authorList>
            <person name="Cho S.H."/>
        </authorList>
    </citation>
    <scope>NUCLEOTIDE SEQUENCE [LARGE SCALE GENOMIC DNA]</scope>
    <source>
        <strain evidence="1 2">SRCM101395</strain>
    </source>
</reference>
<name>A0ABN5AIT4_9BACI</name>
<evidence type="ECO:0000313" key="2">
    <source>
        <dbReference type="Proteomes" id="UP000196877"/>
    </source>
</evidence>
<gene>
    <name evidence="1" type="ORF">S101395_03555</name>
</gene>
<protein>
    <submittedName>
        <fullName evidence="1">Uncharacterized protein</fullName>
    </submittedName>
</protein>
<evidence type="ECO:0000313" key="1">
    <source>
        <dbReference type="EMBL" id="ASB90062.1"/>
    </source>
</evidence>
<organism evidence="1 2">
    <name type="scientific">Bacillus sonorensis</name>
    <dbReference type="NCBI Taxonomy" id="119858"/>
    <lineage>
        <taxon>Bacteria</taxon>
        <taxon>Bacillati</taxon>
        <taxon>Bacillota</taxon>
        <taxon>Bacilli</taxon>
        <taxon>Bacillales</taxon>
        <taxon>Bacillaceae</taxon>
        <taxon>Bacillus</taxon>
    </lineage>
</organism>
<keyword evidence="2" id="KW-1185">Reference proteome</keyword>
<dbReference type="Proteomes" id="UP000196877">
    <property type="component" value="Chromosome"/>
</dbReference>